<proteinExistence type="inferred from homology"/>
<evidence type="ECO:0000313" key="3">
    <source>
        <dbReference type="Proteomes" id="UP001552299"/>
    </source>
</evidence>
<reference evidence="2 3" key="1">
    <citation type="journal article" date="2024" name="Plant Biotechnol. J.">
        <title>Dendrobium thyrsiflorum genome and its molecular insights into genes involved in important horticultural traits.</title>
        <authorList>
            <person name="Chen B."/>
            <person name="Wang J.Y."/>
            <person name="Zheng P.J."/>
            <person name="Li K.L."/>
            <person name="Liang Y.M."/>
            <person name="Chen X.F."/>
            <person name="Zhang C."/>
            <person name="Zhao X."/>
            <person name="He X."/>
            <person name="Zhang G.Q."/>
            <person name="Liu Z.J."/>
            <person name="Xu Q."/>
        </authorList>
    </citation>
    <scope>NUCLEOTIDE SEQUENCE [LARGE SCALE GENOMIC DNA]</scope>
    <source>
        <strain evidence="2">GZMU011</strain>
    </source>
</reference>
<evidence type="ECO:0000313" key="2">
    <source>
        <dbReference type="EMBL" id="KAL0906185.1"/>
    </source>
</evidence>
<dbReference type="EMBL" id="JANQDX010000018">
    <property type="protein sequence ID" value="KAL0906185.1"/>
    <property type="molecule type" value="Genomic_DNA"/>
</dbReference>
<name>A0ABD0U2Z1_DENTH</name>
<dbReference type="Proteomes" id="UP001552299">
    <property type="component" value="Unassembled WGS sequence"/>
</dbReference>
<keyword evidence="3" id="KW-1185">Reference proteome</keyword>
<evidence type="ECO:0000256" key="1">
    <source>
        <dbReference type="ARBA" id="ARBA00034773"/>
    </source>
</evidence>
<comment type="caution">
    <text evidence="2">The sequence shown here is derived from an EMBL/GenBank/DDBJ whole genome shotgun (WGS) entry which is preliminary data.</text>
</comment>
<dbReference type="AlphaFoldDB" id="A0ABD0U2Z1"/>
<comment type="similarity">
    <text evidence="1">Belongs to the senescence regulator S40 family.</text>
</comment>
<dbReference type="Pfam" id="PF04520">
    <property type="entry name" value="Senescence_reg"/>
    <property type="match status" value="1"/>
</dbReference>
<sequence length="115" mass="13283">MIFEELHEADILWPDTAAVDHHHGDDKLSSSDHNVKLKRNSTAIAIQRRCVIAVGDWWKQEACDVLAEEQMVPPHIFVSQKVCGKMTYSISFGLRWRELSFLRDEILRMTAFVES</sequence>
<gene>
    <name evidence="2" type="ORF">M5K25_024659</name>
</gene>
<organism evidence="2 3">
    <name type="scientific">Dendrobium thyrsiflorum</name>
    <name type="common">Pinecone-like raceme dendrobium</name>
    <name type="synonym">Orchid</name>
    <dbReference type="NCBI Taxonomy" id="117978"/>
    <lineage>
        <taxon>Eukaryota</taxon>
        <taxon>Viridiplantae</taxon>
        <taxon>Streptophyta</taxon>
        <taxon>Embryophyta</taxon>
        <taxon>Tracheophyta</taxon>
        <taxon>Spermatophyta</taxon>
        <taxon>Magnoliopsida</taxon>
        <taxon>Liliopsida</taxon>
        <taxon>Asparagales</taxon>
        <taxon>Orchidaceae</taxon>
        <taxon>Epidendroideae</taxon>
        <taxon>Malaxideae</taxon>
        <taxon>Dendrobiinae</taxon>
        <taxon>Dendrobium</taxon>
    </lineage>
</organism>
<dbReference type="InterPro" id="IPR007608">
    <property type="entry name" value="Senescence_reg_S40"/>
</dbReference>
<dbReference type="GO" id="GO:0010150">
    <property type="term" value="P:leaf senescence"/>
    <property type="evidence" value="ECO:0007669"/>
    <property type="project" value="UniProtKB-ARBA"/>
</dbReference>
<protein>
    <submittedName>
        <fullName evidence="2">Uncharacterized protein</fullName>
    </submittedName>
</protein>
<accession>A0ABD0U2Z1</accession>